<evidence type="ECO:0000313" key="1">
    <source>
        <dbReference type="EMBL" id="MFB9465755.1"/>
    </source>
</evidence>
<evidence type="ECO:0000313" key="2">
    <source>
        <dbReference type="Proteomes" id="UP001589709"/>
    </source>
</evidence>
<accession>A0ABV5N633</accession>
<protein>
    <recommendedName>
        <fullName evidence="3">Alpha/beta hydrolase</fullName>
    </recommendedName>
</protein>
<name>A0ABV5N633_9ACTN</name>
<dbReference type="Proteomes" id="UP001589709">
    <property type="component" value="Unassembled WGS sequence"/>
</dbReference>
<keyword evidence="2" id="KW-1185">Reference proteome</keyword>
<evidence type="ECO:0008006" key="3">
    <source>
        <dbReference type="Google" id="ProtNLM"/>
    </source>
</evidence>
<dbReference type="Gene3D" id="3.40.50.1820">
    <property type="entry name" value="alpha/beta hydrolase"/>
    <property type="match status" value="1"/>
</dbReference>
<reference evidence="1 2" key="1">
    <citation type="submission" date="2024-09" db="EMBL/GenBank/DDBJ databases">
        <authorList>
            <person name="Sun Q."/>
            <person name="Mori K."/>
        </authorList>
    </citation>
    <scope>NUCLEOTIDE SEQUENCE [LARGE SCALE GENOMIC DNA]</scope>
    <source>
        <strain evidence="1 2">JCM 6917</strain>
    </source>
</reference>
<gene>
    <name evidence="1" type="ORF">ACFF45_24360</name>
</gene>
<organism evidence="1 2">
    <name type="scientific">Streptomyces cinereospinus</name>
    <dbReference type="NCBI Taxonomy" id="285561"/>
    <lineage>
        <taxon>Bacteria</taxon>
        <taxon>Bacillati</taxon>
        <taxon>Actinomycetota</taxon>
        <taxon>Actinomycetes</taxon>
        <taxon>Kitasatosporales</taxon>
        <taxon>Streptomycetaceae</taxon>
        <taxon>Streptomyces</taxon>
    </lineage>
</organism>
<dbReference type="EMBL" id="JBHMCY010000052">
    <property type="protein sequence ID" value="MFB9465755.1"/>
    <property type="molecule type" value="Genomic_DNA"/>
</dbReference>
<dbReference type="SUPFAM" id="SSF53474">
    <property type="entry name" value="alpha/beta-Hydrolases"/>
    <property type="match status" value="1"/>
</dbReference>
<dbReference type="RefSeq" id="WP_381348580.1">
    <property type="nucleotide sequence ID" value="NZ_JBHMCY010000052.1"/>
</dbReference>
<comment type="caution">
    <text evidence="1">The sequence shown here is derived from an EMBL/GenBank/DDBJ whole genome shotgun (WGS) entry which is preliminary data.</text>
</comment>
<proteinExistence type="predicted"/>
<sequence>MSETTEPNVGSFTLGGPLTAEPAVPIEVPEHEEWQLPNGFAWVFPGENNRGLVRPVIMADGFNLGRSRLDVLYQGLESGYPFVSELRRRDRDVILLGFEERSASILDNAQAAKAAVQRAVAERLGGAPLVVGGFSMGGIVTRYALAELETEGIDHQTALYFSYDSPHRGASIPVGVQAFSHFIPLPNNFARQMNSPAARQMLWQHYDKDTGKTGVAPERTEFLAALDRIGHWPRRPRIVAVANGRGDGVGLPEVKPGEVALRIDQIYPGTTFYVQAQGDDVTAAYLNRRFPKAEKTITTSGFPELDGAPGGTLHTYGILAEAMEKLGGRVDLRHEDVCFVPSVSAVAVRDIAEQADLYVDIDELSPEESELDDFLCSSTTTAHTAITEELCGWLMDRLPD</sequence>
<dbReference type="InterPro" id="IPR029058">
    <property type="entry name" value="AB_hydrolase_fold"/>
</dbReference>